<dbReference type="Gene3D" id="1.10.555.10">
    <property type="entry name" value="Rho GTPase activation protein"/>
    <property type="match status" value="1"/>
</dbReference>
<evidence type="ECO:0000259" key="5">
    <source>
        <dbReference type="PROSITE" id="PS50238"/>
    </source>
</evidence>
<gene>
    <name evidence="6" type="ORF">LADA_0A04566G</name>
</gene>
<dbReference type="InterPro" id="IPR000198">
    <property type="entry name" value="RhoGAP_dom"/>
</dbReference>
<feature type="compositionally biased region" description="Polar residues" evidence="3">
    <location>
        <begin position="117"/>
        <end position="129"/>
    </location>
</feature>
<dbReference type="GO" id="GO:0005938">
    <property type="term" value="C:cell cortex"/>
    <property type="evidence" value="ECO:0007669"/>
    <property type="project" value="EnsemblFungi"/>
</dbReference>
<proteinExistence type="predicted"/>
<evidence type="ECO:0000259" key="4">
    <source>
        <dbReference type="PROSITE" id="PS50009"/>
    </source>
</evidence>
<dbReference type="GO" id="GO:0005085">
    <property type="term" value="F:guanyl-nucleotide exchange factor activity"/>
    <property type="evidence" value="ECO:0007669"/>
    <property type="project" value="UniProtKB-KW"/>
</dbReference>
<evidence type="ECO:0000313" key="7">
    <source>
        <dbReference type="Proteomes" id="UP000190274"/>
    </source>
</evidence>
<feature type="region of interest" description="Disordered" evidence="3">
    <location>
        <begin position="1"/>
        <end position="142"/>
    </location>
</feature>
<dbReference type="InterPro" id="IPR050729">
    <property type="entry name" value="Rho-GAP"/>
</dbReference>
<dbReference type="GO" id="GO:0030036">
    <property type="term" value="P:actin cytoskeleton organization"/>
    <property type="evidence" value="ECO:0007669"/>
    <property type="project" value="EnsemblFungi"/>
</dbReference>
<feature type="region of interest" description="Disordered" evidence="3">
    <location>
        <begin position="1603"/>
        <end position="1625"/>
    </location>
</feature>
<dbReference type="SUPFAM" id="SSF48366">
    <property type="entry name" value="Ras GEF"/>
    <property type="match status" value="2"/>
</dbReference>
<accession>A0A1G4INK1</accession>
<feature type="compositionally biased region" description="Polar residues" evidence="3">
    <location>
        <begin position="1605"/>
        <end position="1625"/>
    </location>
</feature>
<dbReference type="PROSITE" id="PS50009">
    <property type="entry name" value="RASGEF_CAT"/>
    <property type="match status" value="1"/>
</dbReference>
<dbReference type="GO" id="GO:0044879">
    <property type="term" value="P:mitotic morphogenesis checkpoint signaling"/>
    <property type="evidence" value="ECO:0007669"/>
    <property type="project" value="EnsemblFungi"/>
</dbReference>
<keyword evidence="1" id="KW-0343">GTPase activation</keyword>
<dbReference type="PANTHER" id="PTHR23176:SF96">
    <property type="entry name" value="GTPASE-ACTIVATING PROTEIN BEM2_IPL2"/>
    <property type="match status" value="1"/>
</dbReference>
<dbReference type="GO" id="GO:0035024">
    <property type="term" value="P:negative regulation of Rho protein signal transduction"/>
    <property type="evidence" value="ECO:0007669"/>
    <property type="project" value="EnsemblFungi"/>
</dbReference>
<dbReference type="SUPFAM" id="SSF50729">
    <property type="entry name" value="PH domain-like"/>
    <property type="match status" value="1"/>
</dbReference>
<dbReference type="CDD" id="cd00159">
    <property type="entry name" value="RhoGAP"/>
    <property type="match status" value="1"/>
</dbReference>
<evidence type="ECO:0000313" key="6">
    <source>
        <dbReference type="EMBL" id="SCU78232.1"/>
    </source>
</evidence>
<dbReference type="InterPro" id="IPR000651">
    <property type="entry name" value="Ras-like_Gua-exchang_fac_N"/>
</dbReference>
<reference evidence="6 7" key="1">
    <citation type="submission" date="2016-03" db="EMBL/GenBank/DDBJ databases">
        <authorList>
            <person name="Devillers H."/>
        </authorList>
    </citation>
    <scope>NUCLEOTIDE SEQUENCE [LARGE SCALE GENOMIC DNA]</scope>
    <source>
        <strain evidence="6">CBS 10888</strain>
    </source>
</reference>
<feature type="compositionally biased region" description="Basic and acidic residues" evidence="3">
    <location>
        <begin position="19"/>
        <end position="29"/>
    </location>
</feature>
<dbReference type="STRING" id="1266660.A0A1G4INK1"/>
<feature type="compositionally biased region" description="Polar residues" evidence="3">
    <location>
        <begin position="66"/>
        <end position="97"/>
    </location>
</feature>
<dbReference type="GO" id="GO:0043332">
    <property type="term" value="C:mating projection tip"/>
    <property type="evidence" value="ECO:0007669"/>
    <property type="project" value="EnsemblFungi"/>
</dbReference>
<dbReference type="GO" id="GO:0005096">
    <property type="term" value="F:GTPase activator activity"/>
    <property type="evidence" value="ECO:0007669"/>
    <property type="project" value="UniProtKB-KW"/>
</dbReference>
<dbReference type="Gene3D" id="1.20.870.10">
    <property type="entry name" value="Son of sevenless (SoS) protein Chain: S domain 1"/>
    <property type="match status" value="1"/>
</dbReference>
<keyword evidence="2" id="KW-0344">Guanine-nucleotide releasing factor</keyword>
<evidence type="ECO:0000256" key="1">
    <source>
        <dbReference type="ARBA" id="ARBA00022468"/>
    </source>
</evidence>
<feature type="compositionally biased region" description="Basic and acidic residues" evidence="3">
    <location>
        <begin position="98"/>
        <end position="116"/>
    </location>
</feature>
<dbReference type="InterPro" id="IPR036964">
    <property type="entry name" value="RASGEF_cat_dom_sf"/>
</dbReference>
<dbReference type="GO" id="GO:0005886">
    <property type="term" value="C:plasma membrane"/>
    <property type="evidence" value="ECO:0007669"/>
    <property type="project" value="EnsemblFungi"/>
</dbReference>
<dbReference type="Pfam" id="PF00620">
    <property type="entry name" value="RhoGAP"/>
    <property type="match status" value="1"/>
</dbReference>
<dbReference type="Proteomes" id="UP000190274">
    <property type="component" value="Chromosome A"/>
</dbReference>
<feature type="region of interest" description="Disordered" evidence="3">
    <location>
        <begin position="217"/>
        <end position="256"/>
    </location>
</feature>
<dbReference type="InterPro" id="IPR008936">
    <property type="entry name" value="Rho_GTPase_activation_prot"/>
</dbReference>
<dbReference type="PROSITE" id="PS50238">
    <property type="entry name" value="RHOGAP"/>
    <property type="match status" value="1"/>
</dbReference>
<dbReference type="CDD" id="cd06224">
    <property type="entry name" value="REM"/>
    <property type="match status" value="1"/>
</dbReference>
<dbReference type="Pfam" id="PF00618">
    <property type="entry name" value="RasGEF_N"/>
    <property type="match status" value="1"/>
</dbReference>
<name>A0A1G4INK1_9SACH</name>
<dbReference type="EMBL" id="LT598460">
    <property type="protein sequence ID" value="SCU78232.1"/>
    <property type="molecule type" value="Genomic_DNA"/>
</dbReference>
<feature type="domain" description="Ras-GEF" evidence="4">
    <location>
        <begin position="448"/>
        <end position="711"/>
    </location>
</feature>
<dbReference type="Gene3D" id="1.10.840.10">
    <property type="entry name" value="Ras guanine-nucleotide exchange factors catalytic domain"/>
    <property type="match status" value="1"/>
</dbReference>
<feature type="compositionally biased region" description="Polar residues" evidence="3">
    <location>
        <begin position="30"/>
        <end position="39"/>
    </location>
</feature>
<organism evidence="6 7">
    <name type="scientific">Lachancea dasiensis</name>
    <dbReference type="NCBI Taxonomy" id="1072105"/>
    <lineage>
        <taxon>Eukaryota</taxon>
        <taxon>Fungi</taxon>
        <taxon>Dikarya</taxon>
        <taxon>Ascomycota</taxon>
        <taxon>Saccharomycotina</taxon>
        <taxon>Saccharomycetes</taxon>
        <taxon>Saccharomycetales</taxon>
        <taxon>Saccharomycetaceae</taxon>
        <taxon>Lachancea</taxon>
    </lineage>
</organism>
<dbReference type="InterPro" id="IPR023578">
    <property type="entry name" value="Ras_GEF_dom_sf"/>
</dbReference>
<dbReference type="OrthoDB" id="79452at2759"/>
<feature type="compositionally biased region" description="Polar residues" evidence="3">
    <location>
        <begin position="228"/>
        <end position="242"/>
    </location>
</feature>
<dbReference type="PANTHER" id="PTHR23176">
    <property type="entry name" value="RHO/RAC/CDC GTPASE-ACTIVATING PROTEIN"/>
    <property type="match status" value="1"/>
</dbReference>
<protein>
    <submittedName>
        <fullName evidence="6">LADA_0A04566g1_1</fullName>
    </submittedName>
</protein>
<dbReference type="SMART" id="SM00147">
    <property type="entry name" value="RasGEF"/>
    <property type="match status" value="1"/>
</dbReference>
<dbReference type="SMART" id="SM00229">
    <property type="entry name" value="RasGEFN"/>
    <property type="match status" value="1"/>
</dbReference>
<evidence type="ECO:0000256" key="2">
    <source>
        <dbReference type="PROSITE-ProRule" id="PRU00168"/>
    </source>
</evidence>
<evidence type="ECO:0000256" key="3">
    <source>
        <dbReference type="SAM" id="MobiDB-lite"/>
    </source>
</evidence>
<dbReference type="InterPro" id="IPR001895">
    <property type="entry name" value="RASGEF_cat_dom"/>
</dbReference>
<dbReference type="Pfam" id="PF00617">
    <property type="entry name" value="RasGEF"/>
    <property type="match status" value="1"/>
</dbReference>
<dbReference type="GO" id="GO:0005934">
    <property type="term" value="C:cellular bud tip"/>
    <property type="evidence" value="ECO:0007669"/>
    <property type="project" value="EnsemblFungi"/>
</dbReference>
<dbReference type="GO" id="GO:0000131">
    <property type="term" value="C:incipient cellular bud site"/>
    <property type="evidence" value="ECO:0007669"/>
    <property type="project" value="EnsemblFungi"/>
</dbReference>
<dbReference type="GO" id="GO:0007264">
    <property type="term" value="P:small GTPase-mediated signal transduction"/>
    <property type="evidence" value="ECO:0007669"/>
    <property type="project" value="InterPro"/>
</dbReference>
<feature type="domain" description="Rho-GAP" evidence="5">
    <location>
        <begin position="1775"/>
        <end position="1973"/>
    </location>
</feature>
<dbReference type="SMART" id="SM00324">
    <property type="entry name" value="RhoGAP"/>
    <property type="match status" value="1"/>
</dbReference>
<sequence>MKSLRWTSKSRKSSTSAADSRHTEHHKNSTDNNPTNFDSSETHEDDPNPPHSQISIAKRPTIFNKHLTSPPSVYLSENNIKSNRSLSSGKEPATTSDPNERGDTGHEDSIMDDDRSTMVSQARSEQPGQPSEPLGPTTNFNSENYDNYTFKIGWVNKAGAGQAMSNRDSRLYINGNTSMESQSHGKKAMNYRIHRATLRGTVLSLYKSGISNVKFFNPNLPPPAHLAEQQSRGGDSYQTNSSEHNHHNASDDQSTLVERQRRDLAYLSSEFPHPDLKCDSDGRLISGSNESICHMILFCPPFDDTDTKRIIDILLILPLIDKFGAFLNIFQIFGVTFTKHRSKLVNSARQHHQISAKVDFLMTERLAMVVKAVLDVFSGFLLNDKLFSQIVDLVDVISLHDDEISTNLKMAIVERQNKLNALCAFTKQKVTSVDVQSLTSRDYFLKMDLDDFAIGVHQINLKFMAQWSPQVDYSLLYESNFIDTHINLNPMIFRNSENVHFLGRLLVTHLFSDQSNSSQEQTADVLSAWVKLGCKFEKIGDMVSWLAIATVVCSIPVLRLISTWELVSEQTLKIIFKDWVPTIVQLDRRQISSKSANSVFILAPPNLNEAYIRENVIPFFGDLSISANDLPTDTKFKYLEKKIHRTKNAFFKWQQRIDQARKDDAGGQKFQIDQEPCHSTNIIYRYWQFHLQQTPMNIESIMKLSLELQPPVVSQQDYSATSSRRSALLTGSYLPMLFNELLPSYSLFPRDYLIGAAGVTADSGEYPKRGVNIRKISGPQIPGHEHDSSGITGVERLDEPVVKEISSKTSNKQKLLKLIRDAFNIDMDMFHISDGIIFKSANEIEGRSRPASVVIETPKRLSQHSSFNAMRDSQDITRLGAAIESLDIFSSIGRSSGSINECQIQVVLKSATLDKLFDVLVLTTSVFSKVIDTGDLEKYLSHERKRRSVRDQTPDSGSVGPLDYAFVRLLMDNDVFTETFFNTYKSFTTTTVVLENLAKRFIGAMSGAVSISRVMTNDKQKYGGTSNSNRFSGFVDVTSNNSRFPAWDLKVNDTDEINLGYVAKIQVGAMEALLHLVSLHYADFTDSLANNGTFLDILKIMDQEVNEEWKRRIEVLGRTKHVQLDSKDEINELENLHTTLKTLFKRLKSMYQKQLYRPLGVSKAQRMTQLLLKKSKAVSLRDMSDQLKDDFGSGLHNTFNTLHCDNYTELSNWIYELDNIVSNRMSLITNQDWVDTSQLLDLFSNESLTSLYRYPLHSISQNIVLSGGSRLDDLEIINVFSWLRTLSGDNGGSIFDKLPPSIKLMVKLHESLTNFFILHIGHSHHTAESRVDVCAIVLQLLALTRLKNTSIDLFHDSEKEKSISSISPHVPSFLESCLCNAVVAPDSRYFEMHWKNAYTKLLGSDATDVRDFSTMLAEITKQAEKFADLDQSQLYKTKNLAPCPGWLITRLLEISQFVPNMSIENSKMINFDKRRFVNNVIINYREMIPHPAGQHDDSNPGLTNDFIASVEIVDAGKAFRKLAKETAAAEARKCRYQATGLFNHLIAAEVDKVKRDHKKMMQLTVQDNDSKRKKLLEQAVRQRNRLSSASSVHDLNSHLAYRGSSVDSDSATKRTSYAANSSSRASMISNATQSNGSMGRKLGGFFKRPFSIGGFSTSSSAHGLNAILLNGAQSNGSISPYELPDINSSVFKDTKPLYSIRTFEIKSCIPVNGVNKLPETDYSFKIVTESGLEHIIQATDYSDMKDWLRVINLSKRYSFHSQKYKGKTSNKIFGVPIEDVCEREGSIIPNIVVKLLEEIELRGLDEMGLYRVPGSVGSINALKNAFDEEGAVSNTFTLEDDRWFEINTIAGCFKLYLRALPDSLFTKEKLPTFVSLALSYKSLEIDWVEFTSKVRDALRSLPLCNFHMMKRTFEHLNRVDQHVENNRMDAINLAIVFSMSFIDQDNLASSMGPTLGALQTILQLFIRKPDDFF</sequence>
<keyword evidence="7" id="KW-1185">Reference proteome</keyword>
<dbReference type="SUPFAM" id="SSF48350">
    <property type="entry name" value="GTPase activation domain, GAP"/>
    <property type="match status" value="1"/>
</dbReference>